<feature type="chain" id="PRO_5044988946" description="Carboxylic ester hydrolase" evidence="3">
    <location>
        <begin position="26"/>
        <end position="550"/>
    </location>
</feature>
<dbReference type="InterPro" id="IPR029058">
    <property type="entry name" value="AB_hydrolase_fold"/>
</dbReference>
<keyword evidence="2 3" id="KW-0378">Hydrolase</keyword>
<evidence type="ECO:0000313" key="6">
    <source>
        <dbReference type="Proteomes" id="UP001499951"/>
    </source>
</evidence>
<reference evidence="6" key="1">
    <citation type="journal article" date="2019" name="Int. J. Syst. Evol. Microbiol.">
        <title>The Global Catalogue of Microorganisms (GCM) 10K type strain sequencing project: providing services to taxonomists for standard genome sequencing and annotation.</title>
        <authorList>
            <consortium name="The Broad Institute Genomics Platform"/>
            <consortium name="The Broad Institute Genome Sequencing Center for Infectious Disease"/>
            <person name="Wu L."/>
            <person name="Ma J."/>
        </authorList>
    </citation>
    <scope>NUCLEOTIDE SEQUENCE [LARGE SCALE GENOMIC DNA]</scope>
    <source>
        <strain evidence="6">JCM 15089</strain>
    </source>
</reference>
<evidence type="ECO:0000313" key="5">
    <source>
        <dbReference type="EMBL" id="GAA0583722.1"/>
    </source>
</evidence>
<keyword evidence="3" id="KW-0732">Signal</keyword>
<dbReference type="RefSeq" id="WP_166937106.1">
    <property type="nucleotide sequence ID" value="NZ_BAAADD010000010.1"/>
</dbReference>
<feature type="domain" description="Carboxylesterase type B" evidence="4">
    <location>
        <begin position="28"/>
        <end position="502"/>
    </location>
</feature>
<name>A0ABP3QA11_9PROT</name>
<dbReference type="InterPro" id="IPR050309">
    <property type="entry name" value="Type-B_Carboxylest/Lipase"/>
</dbReference>
<comment type="similarity">
    <text evidence="1 3">Belongs to the type-B carboxylesterase/lipase family.</text>
</comment>
<dbReference type="PANTHER" id="PTHR11559">
    <property type="entry name" value="CARBOXYLESTERASE"/>
    <property type="match status" value="1"/>
</dbReference>
<dbReference type="Gene3D" id="3.40.50.1820">
    <property type="entry name" value="alpha/beta hydrolase"/>
    <property type="match status" value="1"/>
</dbReference>
<evidence type="ECO:0000256" key="3">
    <source>
        <dbReference type="RuleBase" id="RU361235"/>
    </source>
</evidence>
<accession>A0ABP3QA11</accession>
<dbReference type="PROSITE" id="PS00941">
    <property type="entry name" value="CARBOXYLESTERASE_B_2"/>
    <property type="match status" value="1"/>
</dbReference>
<dbReference type="PROSITE" id="PS00122">
    <property type="entry name" value="CARBOXYLESTERASE_B_1"/>
    <property type="match status" value="1"/>
</dbReference>
<evidence type="ECO:0000256" key="1">
    <source>
        <dbReference type="ARBA" id="ARBA00005964"/>
    </source>
</evidence>
<dbReference type="EC" id="3.1.1.-" evidence="3"/>
<sequence length="550" mass="58890">MSRAIRRLTASAVAVVCLSFTGLSAATPPVVNAPAGTLEGAGEDAVNVFKGIPYALPPVGPLRWKAPVEMPRWTGVKRATDFGNACMQPHSKAAVSIYSADVGPLSEDCLTLNVWAPADAKNAPVLFWIHGGSLTGGSSQYPLFMGSKLAARGVVVVTINYRLGVFGWLAHPGLSAESPLNISGNYGLLDQIEALKWVKRNIAAFGGDPANVTIIGESAGGLSVMYLMASPAARGLFAKAISQSGYMISTPELKQAKYGAPSSEQIGVNLTTALHVPDMAALRTMDADKLLEGSVAAGFLTIGAVDGHILPRQLVDTFAKGEQAPVPLLAGFNSGEVRSLPVLLPPPPPPSAADYEAIIRDRYQDLAEDFLRLYPSSNVRESMLATTRDAFYGWTAERMVRNQTALGQPAFLYIWDHGYPAADAAGLHAFHSSEVPYVFGDLQRVPMYWPKIPPTTKEREMSDAMMGYWISFARTGQPEAANAPAWPSYGSASAFMAFQEVPRVSAHLMRGMYDLVEQVVCRRHASGDQAWSWNVGIVAPKLPPKTAACN</sequence>
<gene>
    <name evidence="5" type="ORF">GCM10008942_35810</name>
</gene>
<organism evidence="5 6">
    <name type="scientific">Rhizomicrobium electricum</name>
    <dbReference type="NCBI Taxonomy" id="480070"/>
    <lineage>
        <taxon>Bacteria</taxon>
        <taxon>Pseudomonadati</taxon>
        <taxon>Pseudomonadota</taxon>
        <taxon>Alphaproteobacteria</taxon>
        <taxon>Micropepsales</taxon>
        <taxon>Micropepsaceae</taxon>
        <taxon>Rhizomicrobium</taxon>
    </lineage>
</organism>
<dbReference type="InterPro" id="IPR019826">
    <property type="entry name" value="Carboxylesterase_B_AS"/>
</dbReference>
<protein>
    <recommendedName>
        <fullName evidence="3">Carboxylic ester hydrolase</fullName>
        <ecNumber evidence="3">3.1.1.-</ecNumber>
    </recommendedName>
</protein>
<comment type="caution">
    <text evidence="5">The sequence shown here is derived from an EMBL/GenBank/DDBJ whole genome shotgun (WGS) entry which is preliminary data.</text>
</comment>
<dbReference type="InterPro" id="IPR002018">
    <property type="entry name" value="CarbesteraseB"/>
</dbReference>
<dbReference type="Pfam" id="PF00135">
    <property type="entry name" value="COesterase"/>
    <property type="match status" value="1"/>
</dbReference>
<feature type="signal peptide" evidence="3">
    <location>
        <begin position="1"/>
        <end position="25"/>
    </location>
</feature>
<proteinExistence type="inferred from homology"/>
<dbReference type="Proteomes" id="UP001499951">
    <property type="component" value="Unassembled WGS sequence"/>
</dbReference>
<dbReference type="SUPFAM" id="SSF53474">
    <property type="entry name" value="alpha/beta-Hydrolases"/>
    <property type="match status" value="1"/>
</dbReference>
<evidence type="ECO:0000256" key="2">
    <source>
        <dbReference type="ARBA" id="ARBA00022801"/>
    </source>
</evidence>
<dbReference type="EMBL" id="BAAADD010000010">
    <property type="protein sequence ID" value="GAA0583722.1"/>
    <property type="molecule type" value="Genomic_DNA"/>
</dbReference>
<evidence type="ECO:0000259" key="4">
    <source>
        <dbReference type="Pfam" id="PF00135"/>
    </source>
</evidence>
<dbReference type="InterPro" id="IPR019819">
    <property type="entry name" value="Carboxylesterase_B_CS"/>
</dbReference>
<keyword evidence="6" id="KW-1185">Reference proteome</keyword>